<dbReference type="GO" id="GO:0045254">
    <property type="term" value="C:pyruvate dehydrogenase complex"/>
    <property type="evidence" value="ECO:0007669"/>
    <property type="project" value="InterPro"/>
</dbReference>
<feature type="domain" description="Peripheral subunit-binding (PSBD)" evidence="2">
    <location>
        <begin position="20"/>
        <end position="58"/>
    </location>
</feature>
<dbReference type="Gene3D" id="3.30.559.10">
    <property type="entry name" value="Chloramphenicol acetyltransferase-like domain"/>
    <property type="match status" value="1"/>
</dbReference>
<name>A0A151ZGD5_TIELA</name>
<keyword evidence="4" id="KW-1185">Reference proteome</keyword>
<reference evidence="3 4" key="1">
    <citation type="submission" date="2015-12" db="EMBL/GenBank/DDBJ databases">
        <title>Dictyostelia acquired genes for synthesis and detection of signals that induce cell-type specialization by lateral gene transfer from prokaryotes.</title>
        <authorList>
            <person name="Gloeckner G."/>
            <person name="Schaap P."/>
        </authorList>
    </citation>
    <scope>NUCLEOTIDE SEQUENCE [LARGE SCALE GENOMIC DNA]</scope>
    <source>
        <strain evidence="3 4">TK</strain>
    </source>
</reference>
<dbReference type="GO" id="GO:0006086">
    <property type="term" value="P:pyruvate decarboxylation to acetyl-CoA"/>
    <property type="evidence" value="ECO:0007669"/>
    <property type="project" value="InterPro"/>
</dbReference>
<evidence type="ECO:0000256" key="1">
    <source>
        <dbReference type="ARBA" id="ARBA00007317"/>
    </source>
</evidence>
<evidence type="ECO:0000313" key="3">
    <source>
        <dbReference type="EMBL" id="KYQ92987.1"/>
    </source>
</evidence>
<dbReference type="STRING" id="361077.A0A151ZGD5"/>
<dbReference type="FunCoup" id="A0A151ZGD5">
    <property type="interactions" value="2"/>
</dbReference>
<dbReference type="Pfam" id="PF00198">
    <property type="entry name" value="2-oxoacid_dh"/>
    <property type="match status" value="1"/>
</dbReference>
<dbReference type="InterPro" id="IPR001078">
    <property type="entry name" value="2-oxoacid_DH_actylTfrase"/>
</dbReference>
<dbReference type="InParanoid" id="A0A151ZGD5"/>
<dbReference type="InterPro" id="IPR023213">
    <property type="entry name" value="CAT-like_dom_sf"/>
</dbReference>
<proteinExistence type="inferred from homology"/>
<dbReference type="Proteomes" id="UP000076078">
    <property type="component" value="Unassembled WGS sequence"/>
</dbReference>
<comment type="caution">
    <text evidence="3">The sequence shown here is derived from an EMBL/GenBank/DDBJ whole genome shotgun (WGS) entry which is preliminary data.</text>
</comment>
<dbReference type="InterPro" id="IPR036625">
    <property type="entry name" value="E3-bd_dom_sf"/>
</dbReference>
<dbReference type="OMA" id="GHWAMRF"/>
<dbReference type="SUPFAM" id="SSF52777">
    <property type="entry name" value="CoA-dependent acyltransferases"/>
    <property type="match status" value="1"/>
</dbReference>
<dbReference type="EMBL" id="LODT01000028">
    <property type="protein sequence ID" value="KYQ92987.1"/>
    <property type="molecule type" value="Genomic_DNA"/>
</dbReference>
<keyword evidence="3" id="KW-0670">Pyruvate</keyword>
<dbReference type="InterPro" id="IPR004167">
    <property type="entry name" value="PSBD"/>
</dbReference>
<accession>A0A151ZGD5</accession>
<dbReference type="AlphaFoldDB" id="A0A151ZGD5"/>
<sequence>MNQIIGKRFFSSSSSSLPEYLFPSVRRLLSDYNIVNVSEIKPTGPQSRLLKGDILSYIQSKNLKPIDSRTLQSSTTASSTTTATATTSKVFQVDKENEKRAGSTVKFEDIPHNNIRKVIATKLTQSKHIIPHLYMTVECDISKVLSLRQKLLPLKVSVNDFVLRAVALALKDCPEANAKWNETTQEIQLNPTVDVSFAVSTDRGLITPIIKNTNTKQLGDISKESKELAIAARDSKLKPEQFIGGTFSVSNLGMFGITHFNAIINYPQAGILAIGTGRRVIKNQQFTTADLDKLDSLLATSEAAKPQIIDIMDVTLSGDNRVFTDEIAAKFLDTFKKYISNPESMLL</sequence>
<dbReference type="PROSITE" id="PS51826">
    <property type="entry name" value="PSBD"/>
    <property type="match status" value="1"/>
</dbReference>
<dbReference type="Pfam" id="PF02817">
    <property type="entry name" value="E3_binding"/>
    <property type="match status" value="1"/>
</dbReference>
<organism evidence="3 4">
    <name type="scientific">Tieghemostelium lacteum</name>
    <name type="common">Slime mold</name>
    <name type="synonym">Dictyostelium lacteum</name>
    <dbReference type="NCBI Taxonomy" id="361077"/>
    <lineage>
        <taxon>Eukaryota</taxon>
        <taxon>Amoebozoa</taxon>
        <taxon>Evosea</taxon>
        <taxon>Eumycetozoa</taxon>
        <taxon>Dictyostelia</taxon>
        <taxon>Dictyosteliales</taxon>
        <taxon>Raperosteliaceae</taxon>
        <taxon>Tieghemostelium</taxon>
    </lineage>
</organism>
<gene>
    <name evidence="3" type="ORF">DLAC_05591</name>
</gene>
<evidence type="ECO:0000259" key="2">
    <source>
        <dbReference type="PROSITE" id="PS51826"/>
    </source>
</evidence>
<dbReference type="GO" id="GO:0016746">
    <property type="term" value="F:acyltransferase activity"/>
    <property type="evidence" value="ECO:0007669"/>
    <property type="project" value="InterPro"/>
</dbReference>
<dbReference type="PANTHER" id="PTHR23151">
    <property type="entry name" value="DIHYDROLIPOAMIDE ACETYL/SUCCINYL-TRANSFERASE-RELATED"/>
    <property type="match status" value="1"/>
</dbReference>
<comment type="similarity">
    <text evidence="1">Belongs to the 2-oxoacid dehydrogenase family.</text>
</comment>
<protein>
    <submittedName>
        <fullName evidence="3">Pyruvate dehydrogenase complex</fullName>
    </submittedName>
</protein>
<dbReference type="Gene3D" id="4.10.320.10">
    <property type="entry name" value="E3-binding domain"/>
    <property type="match status" value="1"/>
</dbReference>
<dbReference type="PANTHER" id="PTHR23151:SF90">
    <property type="entry name" value="DIHYDROLIPOYLLYSINE-RESIDUE ACETYLTRANSFERASE COMPONENT OF PYRUVATE DEHYDROGENASE COMPLEX, MITOCHONDRIAL-RELATED"/>
    <property type="match status" value="1"/>
</dbReference>
<dbReference type="InterPro" id="IPR045257">
    <property type="entry name" value="E2/Pdx1"/>
</dbReference>
<dbReference type="GO" id="GO:0005739">
    <property type="term" value="C:mitochondrion"/>
    <property type="evidence" value="ECO:0007669"/>
    <property type="project" value="TreeGrafter"/>
</dbReference>
<evidence type="ECO:0000313" key="4">
    <source>
        <dbReference type="Proteomes" id="UP000076078"/>
    </source>
</evidence>
<dbReference type="OrthoDB" id="537444at2759"/>
<dbReference type="SUPFAM" id="SSF47005">
    <property type="entry name" value="Peripheral subunit-binding domain of 2-oxo acid dehydrogenase complex"/>
    <property type="match status" value="1"/>
</dbReference>